<keyword evidence="3" id="KW-1185">Reference proteome</keyword>
<name>A0AAI9U8D5_9PEZI</name>
<sequence>MSQNPTSNSSAKNITSSYGYMERYGHLAPPREKPTHEFDDLEQSISVRINDKYINCFRLVAAGKTTTGCGVRIHAFTDDSECRDVAMKGKREDVQVTVAPKDKLADEVVGEIMAISLGNQGCIIILAYFKKADLGFGKDDGWVKVSMDREYKEDVIPKWEDLEEWVEFFSRKSARSPVEDISSVPLSNVFLRNCAPMMNLDIVPDAYPITFLTINHVRFAVLEIIHPIQFVRRPLPAHTVSEPFKRPLEIDCVIGGGGPLAVTRFTDEAPEERRTGRQAGADNVEADFGGRCRVGEDGCLADVVRYTGHRTEDPEEKRSGDGDEDYAGKSQPLTRGQAWLDEGVSIPAADQEDACECRFLGPSHLKPPYLVDGKDHSYDVEEDVRE</sequence>
<evidence type="ECO:0000313" key="2">
    <source>
        <dbReference type="EMBL" id="KAK1452500.1"/>
    </source>
</evidence>
<feature type="region of interest" description="Disordered" evidence="1">
    <location>
        <begin position="363"/>
        <end position="386"/>
    </location>
</feature>
<feature type="region of interest" description="Disordered" evidence="1">
    <location>
        <begin position="310"/>
        <end position="345"/>
    </location>
</feature>
<dbReference type="Proteomes" id="UP001239213">
    <property type="component" value="Unassembled WGS sequence"/>
</dbReference>
<reference evidence="2" key="1">
    <citation type="submission" date="2016-11" db="EMBL/GenBank/DDBJ databases">
        <title>The genome sequence of Colletotrichum cuscutae.</title>
        <authorList>
            <person name="Baroncelli R."/>
        </authorList>
    </citation>
    <scope>NUCLEOTIDE SEQUENCE</scope>
    <source>
        <strain evidence="2">IMI 304802</strain>
    </source>
</reference>
<feature type="compositionally biased region" description="Basic and acidic residues" evidence="1">
    <location>
        <begin position="310"/>
        <end position="321"/>
    </location>
</feature>
<gene>
    <name evidence="2" type="ORF">CCUS01_10978</name>
</gene>
<dbReference type="AlphaFoldDB" id="A0AAI9U8D5"/>
<organism evidence="2 3">
    <name type="scientific">Colletotrichum cuscutae</name>
    <dbReference type="NCBI Taxonomy" id="1209917"/>
    <lineage>
        <taxon>Eukaryota</taxon>
        <taxon>Fungi</taxon>
        <taxon>Dikarya</taxon>
        <taxon>Ascomycota</taxon>
        <taxon>Pezizomycotina</taxon>
        <taxon>Sordariomycetes</taxon>
        <taxon>Hypocreomycetidae</taxon>
        <taxon>Glomerellales</taxon>
        <taxon>Glomerellaceae</taxon>
        <taxon>Colletotrichum</taxon>
        <taxon>Colletotrichum acutatum species complex</taxon>
    </lineage>
</organism>
<protein>
    <submittedName>
        <fullName evidence="2">Uncharacterized protein</fullName>
    </submittedName>
</protein>
<feature type="compositionally biased region" description="Basic and acidic residues" evidence="1">
    <location>
        <begin position="372"/>
        <end position="386"/>
    </location>
</feature>
<proteinExistence type="predicted"/>
<accession>A0AAI9U8D5</accession>
<dbReference type="EMBL" id="MPDP01000297">
    <property type="protein sequence ID" value="KAK1452500.1"/>
    <property type="molecule type" value="Genomic_DNA"/>
</dbReference>
<comment type="caution">
    <text evidence="2">The sequence shown here is derived from an EMBL/GenBank/DDBJ whole genome shotgun (WGS) entry which is preliminary data.</text>
</comment>
<evidence type="ECO:0000256" key="1">
    <source>
        <dbReference type="SAM" id="MobiDB-lite"/>
    </source>
</evidence>
<evidence type="ECO:0000313" key="3">
    <source>
        <dbReference type="Proteomes" id="UP001239213"/>
    </source>
</evidence>